<comment type="catalytic activity">
    <reaction evidence="4">
        <text>dTTP + H2O = dTMP + diphosphate + H(+)</text>
        <dbReference type="Rhea" id="RHEA:28534"/>
        <dbReference type="ChEBI" id="CHEBI:15377"/>
        <dbReference type="ChEBI" id="CHEBI:15378"/>
        <dbReference type="ChEBI" id="CHEBI:33019"/>
        <dbReference type="ChEBI" id="CHEBI:37568"/>
        <dbReference type="ChEBI" id="CHEBI:63528"/>
        <dbReference type="EC" id="3.6.1.9"/>
    </reaction>
</comment>
<feature type="region of interest" description="Disordered" evidence="5">
    <location>
        <begin position="1"/>
        <end position="21"/>
    </location>
</feature>
<gene>
    <name evidence="6" type="ORF">JCM17846_18180</name>
</gene>
<comment type="caution">
    <text evidence="6">The sequence shown here is derived from an EMBL/GenBank/DDBJ whole genome shotgun (WGS) entry which is preliminary data.</text>
</comment>
<dbReference type="Gene3D" id="3.90.950.10">
    <property type="match status" value="1"/>
</dbReference>
<feature type="site" description="Important for substrate specificity" evidence="4">
    <location>
        <position position="172"/>
    </location>
</feature>
<evidence type="ECO:0000256" key="3">
    <source>
        <dbReference type="ARBA" id="ARBA00023080"/>
    </source>
</evidence>
<feature type="compositionally biased region" description="Polar residues" evidence="5">
    <location>
        <begin position="1"/>
        <end position="10"/>
    </location>
</feature>
<dbReference type="SUPFAM" id="SSF52972">
    <property type="entry name" value="ITPase-like"/>
    <property type="match status" value="1"/>
</dbReference>
<dbReference type="CDD" id="cd00555">
    <property type="entry name" value="Maf"/>
    <property type="match status" value="1"/>
</dbReference>
<protein>
    <recommendedName>
        <fullName evidence="4">dTTP/UTP pyrophosphatase</fullName>
        <shortName evidence="4">dTTPase/UTPase</shortName>
        <ecNumber evidence="4">3.6.1.9</ecNumber>
    </recommendedName>
    <alternativeName>
        <fullName evidence="4">Nucleoside triphosphate pyrophosphatase</fullName>
    </alternativeName>
    <alternativeName>
        <fullName evidence="4">Nucleotide pyrophosphatase</fullName>
        <shortName evidence="4">Nucleotide PPase</shortName>
    </alternativeName>
</protein>
<keyword evidence="7" id="KW-1185">Reference proteome</keyword>
<dbReference type="PANTHER" id="PTHR43213:SF5">
    <property type="entry name" value="BIFUNCTIONAL DTTP_UTP PYROPHOSPHATASE_METHYLTRANSFERASE PROTEIN-RELATED"/>
    <property type="match status" value="1"/>
</dbReference>
<name>A0A5A7NB01_9PROT</name>
<dbReference type="PIRSF" id="PIRSF006305">
    <property type="entry name" value="Maf"/>
    <property type="match status" value="1"/>
</dbReference>
<feature type="site" description="Important for substrate specificity" evidence="4">
    <location>
        <position position="89"/>
    </location>
</feature>
<evidence type="ECO:0000256" key="1">
    <source>
        <dbReference type="ARBA" id="ARBA00001968"/>
    </source>
</evidence>
<keyword evidence="2 4" id="KW-0378">Hydrolase</keyword>
<accession>A0A5A7NB01</accession>
<dbReference type="EC" id="3.6.1.9" evidence="4"/>
<comment type="catalytic activity">
    <reaction evidence="4">
        <text>UTP + H2O = UMP + diphosphate + H(+)</text>
        <dbReference type="Rhea" id="RHEA:29395"/>
        <dbReference type="ChEBI" id="CHEBI:15377"/>
        <dbReference type="ChEBI" id="CHEBI:15378"/>
        <dbReference type="ChEBI" id="CHEBI:33019"/>
        <dbReference type="ChEBI" id="CHEBI:46398"/>
        <dbReference type="ChEBI" id="CHEBI:57865"/>
        <dbReference type="EC" id="3.6.1.9"/>
    </reaction>
</comment>
<dbReference type="GO" id="GO:0005737">
    <property type="term" value="C:cytoplasm"/>
    <property type="evidence" value="ECO:0007669"/>
    <property type="project" value="UniProtKB-SubCell"/>
</dbReference>
<dbReference type="Pfam" id="PF02545">
    <property type="entry name" value="Maf"/>
    <property type="match status" value="1"/>
</dbReference>
<comment type="function">
    <text evidence="4">Nucleoside triphosphate pyrophosphatase that hydrolyzes dTTP and UTP. May have a dual role in cell division arrest and in preventing the incorporation of modified nucleotides into cellular nucleic acids.</text>
</comment>
<dbReference type="Proteomes" id="UP000324996">
    <property type="component" value="Unassembled WGS sequence"/>
</dbReference>
<keyword evidence="4" id="KW-0963">Cytoplasm</keyword>
<evidence type="ECO:0000313" key="7">
    <source>
        <dbReference type="Proteomes" id="UP000324996"/>
    </source>
</evidence>
<dbReference type="GO" id="GO:0009117">
    <property type="term" value="P:nucleotide metabolic process"/>
    <property type="evidence" value="ECO:0007669"/>
    <property type="project" value="UniProtKB-KW"/>
</dbReference>
<dbReference type="GO" id="GO:0036218">
    <property type="term" value="F:dTTP diphosphatase activity"/>
    <property type="evidence" value="ECO:0007669"/>
    <property type="project" value="RHEA"/>
</dbReference>
<feature type="active site" description="Proton acceptor" evidence="4">
    <location>
        <position position="88"/>
    </location>
</feature>
<dbReference type="NCBIfam" id="TIGR00172">
    <property type="entry name" value="maf"/>
    <property type="match status" value="1"/>
</dbReference>
<reference evidence="6 7" key="1">
    <citation type="submission" date="2019-09" db="EMBL/GenBank/DDBJ databases">
        <title>NBRP : Genome information of microbial organism related human and environment.</title>
        <authorList>
            <person name="Hattori M."/>
            <person name="Oshima K."/>
            <person name="Inaba H."/>
            <person name="Suda W."/>
            <person name="Sakamoto M."/>
            <person name="Iino T."/>
            <person name="Kitahara M."/>
            <person name="Oshida Y."/>
            <person name="Iida T."/>
            <person name="Kudo T."/>
            <person name="Itoh T."/>
            <person name="Ohkuma M."/>
        </authorList>
    </citation>
    <scope>NUCLEOTIDE SEQUENCE [LARGE SCALE GENOMIC DNA]</scope>
    <source>
        <strain evidence="6 7">Q-1</strain>
    </source>
</reference>
<dbReference type="InterPro" id="IPR003697">
    <property type="entry name" value="Maf-like"/>
</dbReference>
<sequence length="217" mass="23242">MADQQKTVGSPGSHGGEGRPRLVLASASPRRLQLLAQIGVIPDLVVPADLDETPHPAEKPRLYARRMAYEKALKIASLHPDDWVLGADSVVSVGRRILPKALDAATAAQCLALLSGRRHRVRTGVALLGPDGKVRIRVVETVVAFKSLSREECQAYLASKDWHGKAGGYGIQGLAAAFVRHLSGSYSNVVGLPLYELAQMLQGQGVKVMKGWTSDHG</sequence>
<comment type="caution">
    <text evidence="4">Lacks conserved residue(s) required for the propagation of feature annotation.</text>
</comment>
<dbReference type="AlphaFoldDB" id="A0A5A7NB01"/>
<evidence type="ECO:0000256" key="5">
    <source>
        <dbReference type="SAM" id="MobiDB-lite"/>
    </source>
</evidence>
<dbReference type="HAMAP" id="MF_00528">
    <property type="entry name" value="Maf"/>
    <property type="match status" value="1"/>
</dbReference>
<evidence type="ECO:0000256" key="4">
    <source>
        <dbReference type="HAMAP-Rule" id="MF_00528"/>
    </source>
</evidence>
<dbReference type="PANTHER" id="PTHR43213">
    <property type="entry name" value="BIFUNCTIONAL DTTP/UTP PYROPHOSPHATASE/METHYLTRANSFERASE PROTEIN-RELATED"/>
    <property type="match status" value="1"/>
</dbReference>
<dbReference type="InterPro" id="IPR029001">
    <property type="entry name" value="ITPase-like_fam"/>
</dbReference>
<comment type="subcellular location">
    <subcellularLocation>
        <location evidence="4">Cytoplasm</location>
    </subcellularLocation>
</comment>
<keyword evidence="3 4" id="KW-0546">Nucleotide metabolism</keyword>
<proteinExistence type="inferred from homology"/>
<dbReference type="GO" id="GO:0036221">
    <property type="term" value="F:UTP diphosphatase activity"/>
    <property type="evidence" value="ECO:0007669"/>
    <property type="project" value="RHEA"/>
</dbReference>
<feature type="site" description="Important for substrate specificity" evidence="4">
    <location>
        <position position="30"/>
    </location>
</feature>
<dbReference type="RefSeq" id="WP_081837112.1">
    <property type="nucleotide sequence ID" value="NZ_BKCN01000008.1"/>
</dbReference>
<comment type="similarity">
    <text evidence="4">Belongs to the Maf family. YhdE subfamily.</text>
</comment>
<evidence type="ECO:0000256" key="2">
    <source>
        <dbReference type="ARBA" id="ARBA00022801"/>
    </source>
</evidence>
<organism evidence="6 7">
    <name type="scientific">Iodidimonas nitroreducens</name>
    <dbReference type="NCBI Taxonomy" id="1236968"/>
    <lineage>
        <taxon>Bacteria</taxon>
        <taxon>Pseudomonadati</taxon>
        <taxon>Pseudomonadota</taxon>
        <taxon>Alphaproteobacteria</taxon>
        <taxon>Iodidimonadales</taxon>
        <taxon>Iodidimonadaceae</taxon>
        <taxon>Iodidimonas</taxon>
    </lineage>
</organism>
<evidence type="ECO:0000313" key="6">
    <source>
        <dbReference type="EMBL" id="GER04136.1"/>
    </source>
</evidence>
<comment type="cofactor">
    <cofactor evidence="1 4">
        <name>a divalent metal cation</name>
        <dbReference type="ChEBI" id="CHEBI:60240"/>
    </cofactor>
</comment>
<dbReference type="EMBL" id="BKCN01000008">
    <property type="protein sequence ID" value="GER04136.1"/>
    <property type="molecule type" value="Genomic_DNA"/>
</dbReference>